<dbReference type="Proteomes" id="UP000243106">
    <property type="component" value="Unassembled WGS sequence"/>
</dbReference>
<gene>
    <name evidence="1" type="ORF">SAMN05421853_12510</name>
</gene>
<evidence type="ECO:0000313" key="2">
    <source>
        <dbReference type="Proteomes" id="UP000243106"/>
    </source>
</evidence>
<reference evidence="2" key="1">
    <citation type="submission" date="2016-10" db="EMBL/GenBank/DDBJ databases">
        <authorList>
            <person name="Varghese N."/>
            <person name="Submissions S."/>
        </authorList>
    </citation>
    <scope>NUCLEOTIDE SEQUENCE [LARGE SCALE GENOMIC DNA]</scope>
    <source>
        <strain evidence="2">JCM 10271</strain>
    </source>
</reference>
<dbReference type="AlphaFoldDB" id="A0A1I6AM00"/>
<proteinExistence type="predicted"/>
<dbReference type="STRING" id="93684.SAMN05421853_12510"/>
<name>A0A1I6AM00_9RHOB</name>
<dbReference type="EMBL" id="FOXV01000025">
    <property type="protein sequence ID" value="SFQ69715.1"/>
    <property type="molecule type" value="Genomic_DNA"/>
</dbReference>
<organism evidence="1 2">
    <name type="scientific">Roseivivax halotolerans</name>
    <dbReference type="NCBI Taxonomy" id="93684"/>
    <lineage>
        <taxon>Bacteria</taxon>
        <taxon>Pseudomonadati</taxon>
        <taxon>Pseudomonadota</taxon>
        <taxon>Alphaproteobacteria</taxon>
        <taxon>Rhodobacterales</taxon>
        <taxon>Roseobacteraceae</taxon>
        <taxon>Roseivivax</taxon>
    </lineage>
</organism>
<protein>
    <recommendedName>
        <fullName evidence="3">Transposase DDE domain-containing protein</fullName>
    </recommendedName>
</protein>
<evidence type="ECO:0008006" key="3">
    <source>
        <dbReference type="Google" id="ProtNLM"/>
    </source>
</evidence>
<evidence type="ECO:0000313" key="1">
    <source>
        <dbReference type="EMBL" id="SFQ69715.1"/>
    </source>
</evidence>
<keyword evidence="2" id="KW-1185">Reference proteome</keyword>
<accession>A0A1I6AM00</accession>
<sequence length="47" mass="5458">MARRVRRQWRKLHLAMDPVTSDIRAVEFTLSCDSDSTVLPDLLSQSR</sequence>